<dbReference type="HOGENOM" id="CLU_1628191_0_0_1"/>
<dbReference type="SUPFAM" id="SSF51126">
    <property type="entry name" value="Pectin lyase-like"/>
    <property type="match status" value="1"/>
</dbReference>
<dbReference type="Proteomes" id="UP000012065">
    <property type="component" value="Unassembled WGS sequence"/>
</dbReference>
<protein>
    <submittedName>
        <fullName evidence="1">Putative pectin lyase F-2 Short=PLF-2</fullName>
    </submittedName>
</protein>
<reference evidence="1 2" key="1">
    <citation type="journal article" date="2013" name="J. Biotechnol.">
        <title>Establishment and interpretation of the genome sequence of the phytopathogenic fungus Rhizoctonia solani AG1-IB isolate 7/3/14.</title>
        <authorList>
            <person name="Wibberg D.W."/>
            <person name="Jelonek L.J."/>
            <person name="Rupp O.R."/>
            <person name="Hennig M.H."/>
            <person name="Eikmeyer F.E."/>
            <person name="Goesmann A.G."/>
            <person name="Hartmann A.H."/>
            <person name="Borriss R.B."/>
            <person name="Grosch R.G."/>
            <person name="Puehler A.P."/>
            <person name="Schlueter A.S."/>
        </authorList>
    </citation>
    <scope>NUCLEOTIDE SEQUENCE [LARGE SCALE GENOMIC DNA]</scope>
    <source>
        <strain evidence="2">AG1-IB / isolate 7/3/14</strain>
    </source>
</reference>
<evidence type="ECO:0000313" key="2">
    <source>
        <dbReference type="Proteomes" id="UP000012065"/>
    </source>
</evidence>
<dbReference type="EMBL" id="CAOJ01013144">
    <property type="protein sequence ID" value="CCO34463.1"/>
    <property type="molecule type" value="Genomic_DNA"/>
</dbReference>
<dbReference type="InterPro" id="IPR012334">
    <property type="entry name" value="Pectin_lyas_fold"/>
</dbReference>
<gene>
    <name evidence="1" type="ORF">BN14_08561</name>
</gene>
<evidence type="ECO:0000313" key="1">
    <source>
        <dbReference type="EMBL" id="CCO34463.1"/>
    </source>
</evidence>
<dbReference type="Gene3D" id="2.160.20.10">
    <property type="entry name" value="Single-stranded right-handed beta-helix, Pectin lyase-like"/>
    <property type="match status" value="1"/>
</dbReference>
<proteinExistence type="predicted"/>
<comment type="caution">
    <text evidence="1">The sequence shown here is derived from an EMBL/GenBank/DDBJ whole genome shotgun (WGS) entry which is preliminary data.</text>
</comment>
<dbReference type="InterPro" id="IPR011050">
    <property type="entry name" value="Pectin_lyase_fold/virulence"/>
</dbReference>
<organism evidence="1 2">
    <name type="scientific">Thanatephorus cucumeris (strain AG1-IB / isolate 7/3/14)</name>
    <name type="common">Lettuce bottom rot fungus</name>
    <name type="synonym">Rhizoctonia solani</name>
    <dbReference type="NCBI Taxonomy" id="1108050"/>
    <lineage>
        <taxon>Eukaryota</taxon>
        <taxon>Fungi</taxon>
        <taxon>Dikarya</taxon>
        <taxon>Basidiomycota</taxon>
        <taxon>Agaricomycotina</taxon>
        <taxon>Agaricomycetes</taxon>
        <taxon>Cantharellales</taxon>
        <taxon>Ceratobasidiaceae</taxon>
        <taxon>Rhizoctonia</taxon>
        <taxon>Rhizoctonia solani AG-1</taxon>
    </lineage>
</organism>
<name>M5C3C9_THACB</name>
<keyword evidence="1" id="KW-0456">Lyase</keyword>
<dbReference type="AlphaFoldDB" id="M5C3C9"/>
<sequence length="163" mass="16962">MDTTTGPYTSPALRIPSPLLVTTCIKLLVVAPGLVVHPPILVKVVHMYNNYFVDITDHALDADTGSHVLLEGNYFNRVLQPSLSGRSGIVFGPTSAAMNTQCKATLGRDCASNTLLGSGQLAGASNGNAIGYFNNNAVKGASVMDPSKVGAYVQNNAGTGKIN</sequence>
<dbReference type="GO" id="GO:0016829">
    <property type="term" value="F:lyase activity"/>
    <property type="evidence" value="ECO:0007669"/>
    <property type="project" value="UniProtKB-KW"/>
</dbReference>
<accession>M5C3C9</accession>